<dbReference type="Gene3D" id="2.130.10.10">
    <property type="entry name" value="YVTN repeat-like/Quinoprotein amine dehydrogenase"/>
    <property type="match status" value="1"/>
</dbReference>
<comment type="caution">
    <text evidence="3">The sequence shown here is derived from an EMBL/GenBank/DDBJ whole genome shotgun (WGS) entry which is preliminary data.</text>
</comment>
<dbReference type="Pfam" id="PF14779">
    <property type="entry name" value="BBS1"/>
    <property type="match status" value="1"/>
</dbReference>
<dbReference type="GO" id="GO:0061512">
    <property type="term" value="P:protein localization to cilium"/>
    <property type="evidence" value="ECO:0007669"/>
    <property type="project" value="TreeGrafter"/>
</dbReference>
<accession>A0A5A8DLV0</accession>
<dbReference type="PANTHER" id="PTHR20870">
    <property type="entry name" value="BARDET-BIEDL SYNDROME 1 PROTEIN"/>
    <property type="match status" value="1"/>
</dbReference>
<proteinExistence type="predicted"/>
<dbReference type="InterPro" id="IPR028784">
    <property type="entry name" value="BBS1"/>
</dbReference>
<dbReference type="GO" id="GO:0005113">
    <property type="term" value="F:patched binding"/>
    <property type="evidence" value="ECO:0007669"/>
    <property type="project" value="TreeGrafter"/>
</dbReference>
<feature type="compositionally biased region" description="Low complexity" evidence="1">
    <location>
        <begin position="1"/>
        <end position="15"/>
    </location>
</feature>
<name>A0A5A8DLV0_CAFRO</name>
<dbReference type="GO" id="GO:1905515">
    <property type="term" value="P:non-motile cilium assembly"/>
    <property type="evidence" value="ECO:0007669"/>
    <property type="project" value="InterPro"/>
</dbReference>
<feature type="region of interest" description="Disordered" evidence="1">
    <location>
        <begin position="1"/>
        <end position="20"/>
    </location>
</feature>
<evidence type="ECO:0000256" key="1">
    <source>
        <dbReference type="SAM" id="MobiDB-lite"/>
    </source>
</evidence>
<organism evidence="3 4">
    <name type="scientific">Cafeteria roenbergensis</name>
    <name type="common">Marine flagellate</name>
    <dbReference type="NCBI Taxonomy" id="33653"/>
    <lineage>
        <taxon>Eukaryota</taxon>
        <taxon>Sar</taxon>
        <taxon>Stramenopiles</taxon>
        <taxon>Bigyra</taxon>
        <taxon>Opalozoa</taxon>
        <taxon>Bicosoecida</taxon>
        <taxon>Cafeteriaceae</taxon>
        <taxon>Cafeteria</taxon>
    </lineage>
</organism>
<dbReference type="InterPro" id="IPR015943">
    <property type="entry name" value="WD40/YVTN_repeat-like_dom_sf"/>
</dbReference>
<feature type="domain" description="Bardet-Biedl syndrome 1 N-terminal" evidence="2">
    <location>
        <begin position="28"/>
        <end position="286"/>
    </location>
</feature>
<dbReference type="InterPro" id="IPR032728">
    <property type="entry name" value="BBS1_N"/>
</dbReference>
<protein>
    <recommendedName>
        <fullName evidence="2">Bardet-Biedl syndrome 1 N-terminal domain-containing protein</fullName>
    </recommendedName>
</protein>
<evidence type="ECO:0000259" key="2">
    <source>
        <dbReference type="Pfam" id="PF14779"/>
    </source>
</evidence>
<evidence type="ECO:0000313" key="3">
    <source>
        <dbReference type="EMBL" id="KAA0166423.1"/>
    </source>
</evidence>
<dbReference type="EMBL" id="VLTO01000087">
    <property type="protein sequence ID" value="KAA0166423.1"/>
    <property type="molecule type" value="Genomic_DNA"/>
</dbReference>
<dbReference type="OrthoDB" id="10259809at2759"/>
<dbReference type="PANTHER" id="PTHR20870:SF0">
    <property type="entry name" value="BARDET-BIEDL SYNDROME 1 PROTEIN"/>
    <property type="match status" value="1"/>
</dbReference>
<gene>
    <name evidence="3" type="ORF">FNF27_07495</name>
</gene>
<dbReference type="Proteomes" id="UP000322899">
    <property type="component" value="Unassembled WGS sequence"/>
</dbReference>
<sequence>MAASSRSSAAAATGHGAVGGASEDSWRWIEALRNPLAGVEGIRPHCMASCDLQGDGTSQVVAACPDAKLRVLDGRTGAVTKVMNILGEPSALAVFYPDSRAARVPALAVACGSSVFVYRNMRPFFKFALPQLPVHGEELELWRSALDGEESPEALYEGLTRLRDEEGASLSITSAELLALDRHPESNLRLYMEEHRSEARELKRMSVVTCMTAIRRSSSDERAQSQLVLGTEAGDVIVLTAAGTQIDAKFRMPGGAVPAAVHATGLWEVESRLVVQTRHGEIRTVRNKRLTSTVMRAGVPITDSTAMESAVVAAAMDGRLFCWSPKGKLLWTTEPPAPTVALCRVFDPYVSSEALAVALTNGEVRLYVGGSLIHSTGATDVDGSADPDSGSQTSAMVFGPFGRESRCLITAHSLGSVRVRVLPRRARLEAATAASSAPPVEQDEPMALPKRTRLHVQNVHRERADGAVMWRSFQRDRKRLHLSVLREYVKIVASGVGPDASDPSCAVAALFDPSGLPAQAGDSRRSAVAAAALRISAEVQGVGPGFSIVVTLTSALPMTASGARLLVECDPAQYELVGAASAGAGSRLQLLPAMAPRAPVVLAVPLRCVDPAGAPKARVRLSVLPPLDCDFEPGLLRNAVRASPAGEGSQSKPLVSLAVEMPQAAEAEF</sequence>
<dbReference type="InterPro" id="IPR011047">
    <property type="entry name" value="Quinoprotein_ADH-like_sf"/>
</dbReference>
<dbReference type="AlphaFoldDB" id="A0A5A8DLV0"/>
<reference evidence="3 4" key="1">
    <citation type="submission" date="2019-07" db="EMBL/GenBank/DDBJ databases">
        <title>Genomes of Cafeteria roenbergensis.</title>
        <authorList>
            <person name="Fischer M.G."/>
            <person name="Hackl T."/>
            <person name="Roman M."/>
        </authorList>
    </citation>
    <scope>NUCLEOTIDE SEQUENCE [LARGE SCALE GENOMIC DNA]</scope>
    <source>
        <strain evidence="3 4">E4-10P</strain>
    </source>
</reference>
<dbReference type="GO" id="GO:0005815">
    <property type="term" value="C:microtubule organizing center"/>
    <property type="evidence" value="ECO:0007669"/>
    <property type="project" value="TreeGrafter"/>
</dbReference>
<dbReference type="GO" id="GO:0005930">
    <property type="term" value="C:axoneme"/>
    <property type="evidence" value="ECO:0007669"/>
    <property type="project" value="TreeGrafter"/>
</dbReference>
<evidence type="ECO:0000313" key="4">
    <source>
        <dbReference type="Proteomes" id="UP000322899"/>
    </source>
</evidence>
<dbReference type="GO" id="GO:0034464">
    <property type="term" value="C:BBSome"/>
    <property type="evidence" value="ECO:0007669"/>
    <property type="project" value="InterPro"/>
</dbReference>
<dbReference type="GO" id="GO:0005119">
    <property type="term" value="F:smoothened binding"/>
    <property type="evidence" value="ECO:0007669"/>
    <property type="project" value="TreeGrafter"/>
</dbReference>
<dbReference type="SUPFAM" id="SSF50998">
    <property type="entry name" value="Quinoprotein alcohol dehydrogenase-like"/>
    <property type="match status" value="1"/>
</dbReference>